<dbReference type="AlphaFoldDB" id="A0A4Q7ZLU7"/>
<dbReference type="OrthoDB" id="3411293at2"/>
<evidence type="ECO:0000256" key="1">
    <source>
        <dbReference type="SAM" id="Phobius"/>
    </source>
</evidence>
<keyword evidence="3" id="KW-1185">Reference proteome</keyword>
<sequence length="115" mass="11962">MTVRSRWFTSKRYGGQHDVVGFVGVFGLLFLFAGYAIFDSSYLMSNACFGTGGQMVCPTSGPYWARPLPGAAAVLGLLSGLAGILVGRPVRTPALIAGFTLTAAGLIGSWLMAPG</sequence>
<keyword evidence="1" id="KW-1133">Transmembrane helix</keyword>
<gene>
    <name evidence="2" type="ORF">EV385_3119</name>
</gene>
<dbReference type="RefSeq" id="WP_130510091.1">
    <property type="nucleotide sequence ID" value="NZ_SHKY01000001.1"/>
</dbReference>
<protein>
    <recommendedName>
        <fullName evidence="4">Vitamin K epoxide reductase family protein</fullName>
    </recommendedName>
</protein>
<evidence type="ECO:0000313" key="2">
    <source>
        <dbReference type="EMBL" id="RZU51305.1"/>
    </source>
</evidence>
<keyword evidence="1" id="KW-0812">Transmembrane</keyword>
<dbReference type="EMBL" id="SHKY01000001">
    <property type="protein sequence ID" value="RZU51305.1"/>
    <property type="molecule type" value="Genomic_DNA"/>
</dbReference>
<accession>A0A4Q7ZLU7</accession>
<evidence type="ECO:0008006" key="4">
    <source>
        <dbReference type="Google" id="ProtNLM"/>
    </source>
</evidence>
<keyword evidence="1" id="KW-0472">Membrane</keyword>
<feature type="transmembrane region" description="Helical" evidence="1">
    <location>
        <begin position="94"/>
        <end position="113"/>
    </location>
</feature>
<name>A0A4Q7ZLU7_9ACTN</name>
<organism evidence="2 3">
    <name type="scientific">Krasilnikovia cinnamomea</name>
    <dbReference type="NCBI Taxonomy" id="349313"/>
    <lineage>
        <taxon>Bacteria</taxon>
        <taxon>Bacillati</taxon>
        <taxon>Actinomycetota</taxon>
        <taxon>Actinomycetes</taxon>
        <taxon>Micromonosporales</taxon>
        <taxon>Micromonosporaceae</taxon>
        <taxon>Krasilnikovia</taxon>
    </lineage>
</organism>
<dbReference type="Proteomes" id="UP000292564">
    <property type="component" value="Unassembled WGS sequence"/>
</dbReference>
<reference evidence="2 3" key="1">
    <citation type="submission" date="2019-02" db="EMBL/GenBank/DDBJ databases">
        <title>Sequencing the genomes of 1000 actinobacteria strains.</title>
        <authorList>
            <person name="Klenk H.-P."/>
        </authorList>
    </citation>
    <scope>NUCLEOTIDE SEQUENCE [LARGE SCALE GENOMIC DNA]</scope>
    <source>
        <strain evidence="2 3">DSM 45162</strain>
    </source>
</reference>
<proteinExistence type="predicted"/>
<comment type="caution">
    <text evidence="2">The sequence shown here is derived from an EMBL/GenBank/DDBJ whole genome shotgun (WGS) entry which is preliminary data.</text>
</comment>
<evidence type="ECO:0000313" key="3">
    <source>
        <dbReference type="Proteomes" id="UP000292564"/>
    </source>
</evidence>
<feature type="transmembrane region" description="Helical" evidence="1">
    <location>
        <begin position="68"/>
        <end position="87"/>
    </location>
</feature>
<feature type="transmembrane region" description="Helical" evidence="1">
    <location>
        <begin position="20"/>
        <end position="38"/>
    </location>
</feature>